<evidence type="ECO:0000256" key="3">
    <source>
        <dbReference type="ARBA" id="ARBA00022723"/>
    </source>
</evidence>
<feature type="domain" description="Rrn7/TAF1B N-terminal cyclin" evidence="11">
    <location>
        <begin position="121"/>
        <end position="246"/>
    </location>
</feature>
<keyword evidence="9" id="KW-0539">Nucleus</keyword>
<dbReference type="Pfam" id="PF20644">
    <property type="entry name" value="Rrn7_cyclin_N"/>
    <property type="match status" value="1"/>
</dbReference>
<feature type="region of interest" description="Disordered" evidence="10">
    <location>
        <begin position="57"/>
        <end position="83"/>
    </location>
</feature>
<feature type="compositionally biased region" description="Basic residues" evidence="10">
    <location>
        <begin position="71"/>
        <end position="83"/>
    </location>
</feature>
<evidence type="ECO:0000313" key="13">
    <source>
        <dbReference type="EMBL" id="WFD03236.1"/>
    </source>
</evidence>
<protein>
    <recommendedName>
        <fullName evidence="15">RNA polymerase I-specific transcription initiation factor rrn7</fullName>
    </recommendedName>
</protein>
<evidence type="ECO:0000256" key="6">
    <source>
        <dbReference type="ARBA" id="ARBA00023015"/>
    </source>
</evidence>
<keyword evidence="5" id="KW-0862">Zinc</keyword>
<dbReference type="Proteomes" id="UP001214603">
    <property type="component" value="Chromosome 3"/>
</dbReference>
<feature type="domain" description="Rrn7/TAF1B C-terminal cyclin" evidence="12">
    <location>
        <begin position="268"/>
        <end position="446"/>
    </location>
</feature>
<evidence type="ECO:0000259" key="12">
    <source>
        <dbReference type="Pfam" id="PF20645"/>
    </source>
</evidence>
<evidence type="ECO:0000256" key="5">
    <source>
        <dbReference type="ARBA" id="ARBA00022833"/>
    </source>
</evidence>
<dbReference type="AlphaFoldDB" id="A0AAF0E0T2"/>
<evidence type="ECO:0000256" key="2">
    <source>
        <dbReference type="ARBA" id="ARBA00006899"/>
    </source>
</evidence>
<keyword evidence="14" id="KW-1185">Reference proteome</keyword>
<evidence type="ECO:0000256" key="7">
    <source>
        <dbReference type="ARBA" id="ARBA00023125"/>
    </source>
</evidence>
<evidence type="ECO:0000256" key="1">
    <source>
        <dbReference type="ARBA" id="ARBA00004604"/>
    </source>
</evidence>
<reference evidence="13" key="1">
    <citation type="submission" date="2023-03" db="EMBL/GenBank/DDBJ databases">
        <title>Mating type loci evolution in Malassezia.</title>
        <authorList>
            <person name="Coelho M.A."/>
        </authorList>
    </citation>
    <scope>NUCLEOTIDE SEQUENCE</scope>
    <source>
        <strain evidence="13">CBS 7876</strain>
    </source>
</reference>
<keyword evidence="4" id="KW-0863">Zinc-finger</keyword>
<keyword evidence="7" id="KW-0238">DNA-binding</keyword>
<sequence length="592" mass="65934">MSTSMQERRRCALCGSTRFRLLASQLVCSAGHLQRDFRIEAAHDEDGFGTQITTRTRNVNRASQREAAHADRRRRQQHARRVARGRTAIVVPGSKEHASLEDRDTAYLYGARATFAVLEALQLVLRHQIRALQRVYPLDGIEEKAREVWALHVSSARVPAAPYEAACEAADRPTRPPPTPVYRTGRQRYTDATRKATHLETVSLRSTPAVLYLALVLGRVPISIGELRVLILQRTLPYLNAIRVLPPALLDALSYSDLAFAGLDTELVPSVMEIHRRVSEIATRLQLDEGVVWPEVNAAPMLSRLVHTMLLPPTMYVGAKALLSFLRIDMHVRNVSAQLPRQSGTGREPSIISYSRNAAIPRCVMLMAALLVMLKLRWGLDGIARRDPLDAGLPPFRAWLSALRTSVGLENGADAPPAPFCPWDTDADLLGLSDEQVDRYLDFLEQEYTLPHIPASMTHLRRDHIQDLLSFGATSDAQPVDAAAIRGAQRDRLEALRTALYAQTETTEEPAALDAGEAYPLYAHDPSGAMPRDWVMVLDCAKRVLGLDTGPVATFQSYDMRQSRDQDVLQTAVMQLDEALVATLQRRRHSKK</sequence>
<dbReference type="GO" id="GO:0001164">
    <property type="term" value="F:RNA polymerase I core promoter sequence-specific DNA binding"/>
    <property type="evidence" value="ECO:0007669"/>
    <property type="project" value="InterPro"/>
</dbReference>
<proteinExistence type="inferred from homology"/>
<organism evidence="13 14">
    <name type="scientific">Malassezia obtusa</name>
    <dbReference type="NCBI Taxonomy" id="76774"/>
    <lineage>
        <taxon>Eukaryota</taxon>
        <taxon>Fungi</taxon>
        <taxon>Dikarya</taxon>
        <taxon>Basidiomycota</taxon>
        <taxon>Ustilaginomycotina</taxon>
        <taxon>Malasseziomycetes</taxon>
        <taxon>Malasseziales</taxon>
        <taxon>Malasseziaceae</taxon>
        <taxon>Malassezia</taxon>
    </lineage>
</organism>
<dbReference type="InterPro" id="IPR048540">
    <property type="entry name" value="Rrn7_cyclin_N"/>
</dbReference>
<keyword evidence="3" id="KW-0479">Metal-binding</keyword>
<dbReference type="InterPro" id="IPR033599">
    <property type="entry name" value="TAF1B/Rrn7"/>
</dbReference>
<dbReference type="PANTHER" id="PTHR31576">
    <property type="entry name" value="TATA BOX-BINDING PROTEIN-ASSOCIATED FACTOR RNA POLYMERASE I SUBUNIT B"/>
    <property type="match status" value="1"/>
</dbReference>
<comment type="subcellular location">
    <subcellularLocation>
        <location evidence="1">Nucleus</location>
        <location evidence="1">Nucleolus</location>
    </subcellularLocation>
</comment>
<evidence type="ECO:0000259" key="11">
    <source>
        <dbReference type="Pfam" id="PF20644"/>
    </source>
</evidence>
<evidence type="ECO:0000256" key="8">
    <source>
        <dbReference type="ARBA" id="ARBA00023163"/>
    </source>
</evidence>
<gene>
    <name evidence="13" type="ORF">MOBT1_001925</name>
</gene>
<keyword evidence="6" id="KW-0805">Transcription regulation</keyword>
<dbReference type="PANTHER" id="PTHR31576:SF2">
    <property type="entry name" value="TATA BOX-BINDING PROTEIN-ASSOCIATED FACTOR RNA POLYMERASE I SUBUNIT B"/>
    <property type="match status" value="1"/>
</dbReference>
<evidence type="ECO:0000313" key="14">
    <source>
        <dbReference type="Proteomes" id="UP001214603"/>
    </source>
</evidence>
<evidence type="ECO:0000256" key="10">
    <source>
        <dbReference type="SAM" id="MobiDB-lite"/>
    </source>
</evidence>
<dbReference type="GO" id="GO:0042790">
    <property type="term" value="P:nucleolar large rRNA transcription by RNA polymerase I"/>
    <property type="evidence" value="ECO:0007669"/>
    <property type="project" value="TreeGrafter"/>
</dbReference>
<dbReference type="InterPro" id="IPR048538">
    <property type="entry name" value="Rrn7_cyclin_C"/>
</dbReference>
<accession>A0AAF0E0T2</accession>
<dbReference type="GO" id="GO:0008270">
    <property type="term" value="F:zinc ion binding"/>
    <property type="evidence" value="ECO:0007669"/>
    <property type="project" value="UniProtKB-KW"/>
</dbReference>
<evidence type="ECO:0000256" key="9">
    <source>
        <dbReference type="ARBA" id="ARBA00023242"/>
    </source>
</evidence>
<dbReference type="Pfam" id="PF20645">
    <property type="entry name" value="Rrn7_cyclin_C"/>
    <property type="match status" value="1"/>
</dbReference>
<keyword evidence="8" id="KW-0804">Transcription</keyword>
<evidence type="ECO:0008006" key="15">
    <source>
        <dbReference type="Google" id="ProtNLM"/>
    </source>
</evidence>
<evidence type="ECO:0000256" key="4">
    <source>
        <dbReference type="ARBA" id="ARBA00022771"/>
    </source>
</evidence>
<dbReference type="EMBL" id="CP119936">
    <property type="protein sequence ID" value="WFD03236.1"/>
    <property type="molecule type" value="Genomic_DNA"/>
</dbReference>
<name>A0AAF0E0T2_9BASI</name>
<dbReference type="GO" id="GO:0070860">
    <property type="term" value="C:RNA polymerase I core factor complex"/>
    <property type="evidence" value="ECO:0007669"/>
    <property type="project" value="InterPro"/>
</dbReference>
<comment type="similarity">
    <text evidence="2">Belongs to the RRN7/TAF1B family.</text>
</comment>